<keyword evidence="3" id="KW-0966">Cell projection</keyword>
<dbReference type="CDD" id="cd11614">
    <property type="entry name" value="SAF_CpaB_FlgA_like"/>
    <property type="match status" value="1"/>
</dbReference>
<keyword evidence="3" id="KW-0282">Flagellum</keyword>
<name>A0A4R1N2N8_9FIRM</name>
<dbReference type="InterPro" id="IPR013974">
    <property type="entry name" value="SAF"/>
</dbReference>
<dbReference type="Proteomes" id="UP000294545">
    <property type="component" value="Unassembled WGS sequence"/>
</dbReference>
<dbReference type="Gene3D" id="3.90.1210.10">
    <property type="entry name" value="Antifreeze-like/N-acetylneuraminic acid synthase C-terminal domain"/>
    <property type="match status" value="1"/>
</dbReference>
<dbReference type="AlphaFoldDB" id="A0A4R1N2N8"/>
<evidence type="ECO:0000313" key="4">
    <source>
        <dbReference type="Proteomes" id="UP000294545"/>
    </source>
</evidence>
<dbReference type="RefSeq" id="WP_132278831.1">
    <property type="nucleotide sequence ID" value="NZ_SMGQ01000002.1"/>
</dbReference>
<evidence type="ECO:0000256" key="1">
    <source>
        <dbReference type="SAM" id="Phobius"/>
    </source>
</evidence>
<protein>
    <submittedName>
        <fullName evidence="3">Flagellar basal body P-ring formation chaperone FlgA</fullName>
    </submittedName>
</protein>
<comment type="caution">
    <text evidence="3">The sequence shown here is derived from an EMBL/GenBank/DDBJ whole genome shotgun (WGS) entry which is preliminary data.</text>
</comment>
<organism evidence="3 4">
    <name type="scientific">Natranaerovirga hydrolytica</name>
    <dbReference type="NCBI Taxonomy" id="680378"/>
    <lineage>
        <taxon>Bacteria</taxon>
        <taxon>Bacillati</taxon>
        <taxon>Bacillota</taxon>
        <taxon>Clostridia</taxon>
        <taxon>Lachnospirales</taxon>
        <taxon>Natranaerovirgaceae</taxon>
        <taxon>Natranaerovirga</taxon>
    </lineage>
</organism>
<dbReference type="SMART" id="SM00858">
    <property type="entry name" value="SAF"/>
    <property type="match status" value="1"/>
</dbReference>
<accession>A0A4R1N2N8</accession>
<sequence length="294" mass="33089">MSIIRQRTKNLLVAGFVGALIMASIGMAIFTFMHIEMKALKIEISNMESIEVEEPIPRKDMYVFNQLIEAGDVIGEGDIMMVSAEEGLIPQNAITNKEEIVGKSTKLSVTTNMPVISDLLFTAEDIRDDLRIQEYSLFFLPSRLKTNDVIDIRITFPNGEDFIVLSKKQVKSIEKTEENNTVLETLWLHLSEEELLRISSAIVDAYLNEGSRLYGISYVMPEVQEAAKVNYPVNQAVYNLIKENPNIVDIAMEELEMNKRKTLEQNLSTFMDSEGEIISAAKPSSEEVDGGRLD</sequence>
<gene>
    <name evidence="3" type="ORF">EDC19_0069</name>
</gene>
<keyword evidence="1" id="KW-1133">Transmembrane helix</keyword>
<evidence type="ECO:0000259" key="2">
    <source>
        <dbReference type="SMART" id="SM00858"/>
    </source>
</evidence>
<feature type="transmembrane region" description="Helical" evidence="1">
    <location>
        <begin position="12"/>
        <end position="35"/>
    </location>
</feature>
<keyword evidence="1" id="KW-0472">Membrane</keyword>
<proteinExistence type="predicted"/>
<keyword evidence="1" id="KW-0812">Transmembrane</keyword>
<reference evidence="3 4" key="1">
    <citation type="submission" date="2019-03" db="EMBL/GenBank/DDBJ databases">
        <title>Genomic Encyclopedia of Type Strains, Phase IV (KMG-IV): sequencing the most valuable type-strain genomes for metagenomic binning, comparative biology and taxonomic classification.</title>
        <authorList>
            <person name="Goeker M."/>
        </authorList>
    </citation>
    <scope>NUCLEOTIDE SEQUENCE [LARGE SCALE GENOMIC DNA]</scope>
    <source>
        <strain evidence="3 4">DSM 24176</strain>
    </source>
</reference>
<keyword evidence="3" id="KW-0969">Cilium</keyword>
<feature type="domain" description="SAF" evidence="2">
    <location>
        <begin position="59"/>
        <end position="121"/>
    </location>
</feature>
<dbReference type="EMBL" id="SMGQ01000002">
    <property type="protein sequence ID" value="TCK99711.1"/>
    <property type="molecule type" value="Genomic_DNA"/>
</dbReference>
<dbReference type="OrthoDB" id="2840666at2"/>
<keyword evidence="4" id="KW-1185">Reference proteome</keyword>
<evidence type="ECO:0000313" key="3">
    <source>
        <dbReference type="EMBL" id="TCK99711.1"/>
    </source>
</evidence>